<dbReference type="SUPFAM" id="SSF51366">
    <property type="entry name" value="Ribulose-phoshate binding barrel"/>
    <property type="match status" value="1"/>
</dbReference>
<protein>
    <recommendedName>
        <fullName evidence="3">1-(5-phosphoribosyl)-5-((5-phosphoribosylamino)methylideneamino)imidazole-4-carboxamide isomerase</fullName>
    </recommendedName>
</protein>
<dbReference type="Gene3D" id="3.20.20.70">
    <property type="entry name" value="Aldolase class I"/>
    <property type="match status" value="1"/>
</dbReference>
<dbReference type="GO" id="GO:0000105">
    <property type="term" value="P:L-histidine biosynthetic process"/>
    <property type="evidence" value="ECO:0007669"/>
    <property type="project" value="InterPro"/>
</dbReference>
<accession>A0A382FE80</accession>
<dbReference type="InterPro" id="IPR011060">
    <property type="entry name" value="RibuloseP-bd_barrel"/>
</dbReference>
<sequence>QKEPEFVEVACRHFPGKIIVGIDARDGLVAVKGWVEVSEQKATDLAQKMKGYGIAGFIFTDISRDGMLQGPNLESIKDFAESAQLPVIASGGVSRLEDIKNLAKLESYGVEGVIIGKALYDKALSFKEARDILHAG</sequence>
<dbReference type="GO" id="GO:0005737">
    <property type="term" value="C:cytoplasm"/>
    <property type="evidence" value="ECO:0007669"/>
    <property type="project" value="TreeGrafter"/>
</dbReference>
<dbReference type="InterPro" id="IPR044524">
    <property type="entry name" value="Isoase_HisA-like"/>
</dbReference>
<dbReference type="AlphaFoldDB" id="A0A382FE80"/>
<proteinExistence type="inferred from homology"/>
<evidence type="ECO:0000313" key="2">
    <source>
        <dbReference type="EMBL" id="SVB60427.1"/>
    </source>
</evidence>
<dbReference type="EMBL" id="UINC01049084">
    <property type="protein sequence ID" value="SVB60427.1"/>
    <property type="molecule type" value="Genomic_DNA"/>
</dbReference>
<dbReference type="GO" id="GO:0000162">
    <property type="term" value="P:L-tryptophan biosynthetic process"/>
    <property type="evidence" value="ECO:0007669"/>
    <property type="project" value="TreeGrafter"/>
</dbReference>
<dbReference type="InterPro" id="IPR006062">
    <property type="entry name" value="His_biosynth"/>
</dbReference>
<dbReference type="Pfam" id="PF00977">
    <property type="entry name" value="His_biosynth"/>
    <property type="match status" value="1"/>
</dbReference>
<dbReference type="InterPro" id="IPR013785">
    <property type="entry name" value="Aldolase_TIM"/>
</dbReference>
<reference evidence="2" key="1">
    <citation type="submission" date="2018-05" db="EMBL/GenBank/DDBJ databases">
        <authorList>
            <person name="Lanie J.A."/>
            <person name="Ng W.-L."/>
            <person name="Kazmierczak K.M."/>
            <person name="Andrzejewski T.M."/>
            <person name="Davidsen T.M."/>
            <person name="Wayne K.J."/>
            <person name="Tettelin H."/>
            <person name="Glass J.I."/>
            <person name="Rusch D."/>
            <person name="Podicherti R."/>
            <person name="Tsui H.-C.T."/>
            <person name="Winkler M.E."/>
        </authorList>
    </citation>
    <scope>NUCLEOTIDE SEQUENCE</scope>
</reference>
<evidence type="ECO:0000256" key="1">
    <source>
        <dbReference type="ARBA" id="ARBA00009667"/>
    </source>
</evidence>
<name>A0A382FE80_9ZZZZ</name>
<dbReference type="PANTHER" id="PTHR43090:SF2">
    <property type="entry name" value="1-(5-PHOSPHORIBOSYL)-5-[(5-PHOSPHORIBOSYLAMINO)METHYLIDENEAMINO] IMIDAZOLE-4-CARBOXAMIDE ISOMERASE"/>
    <property type="match status" value="1"/>
</dbReference>
<gene>
    <name evidence="2" type="ORF">METZ01_LOCUS213281</name>
</gene>
<dbReference type="GO" id="GO:0003949">
    <property type="term" value="F:1-(5-phosphoribosyl)-5-[(5-phosphoribosylamino)methylideneamino]imidazole-4-carboxamide isomerase activity"/>
    <property type="evidence" value="ECO:0007669"/>
    <property type="project" value="InterPro"/>
</dbReference>
<feature type="non-terminal residue" evidence="2">
    <location>
        <position position="1"/>
    </location>
</feature>
<evidence type="ECO:0008006" key="3">
    <source>
        <dbReference type="Google" id="ProtNLM"/>
    </source>
</evidence>
<dbReference type="PANTHER" id="PTHR43090">
    <property type="entry name" value="1-(5-PHOSPHORIBOSYL)-5-[(5-PHOSPHORIBOSYLAMINO)METHYLIDENEAMINO] IMIDAZOLE-4-CARBOXAMIDE ISOMERASE"/>
    <property type="match status" value="1"/>
</dbReference>
<comment type="similarity">
    <text evidence="1">Belongs to the HisA/HisF family.</text>
</comment>
<organism evidence="2">
    <name type="scientific">marine metagenome</name>
    <dbReference type="NCBI Taxonomy" id="408172"/>
    <lineage>
        <taxon>unclassified sequences</taxon>
        <taxon>metagenomes</taxon>
        <taxon>ecological metagenomes</taxon>
    </lineage>
</organism>